<dbReference type="OrthoDB" id="10472822at2759"/>
<dbReference type="AlphaFoldDB" id="W9Y0P4"/>
<feature type="region of interest" description="Disordered" evidence="1">
    <location>
        <begin position="148"/>
        <end position="188"/>
    </location>
</feature>
<feature type="region of interest" description="Disordered" evidence="1">
    <location>
        <begin position="324"/>
        <end position="357"/>
    </location>
</feature>
<protein>
    <submittedName>
        <fullName evidence="2">Uncharacterized protein</fullName>
    </submittedName>
</protein>
<feature type="compositionally biased region" description="Basic and acidic residues" evidence="1">
    <location>
        <begin position="338"/>
        <end position="348"/>
    </location>
</feature>
<dbReference type="RefSeq" id="XP_007731621.1">
    <property type="nucleotide sequence ID" value="XM_007733431.1"/>
</dbReference>
<comment type="caution">
    <text evidence="2">The sequence shown here is derived from an EMBL/GenBank/DDBJ whole genome shotgun (WGS) entry which is preliminary data.</text>
</comment>
<sequence length="357" mass="40482">MGGLWGGEYGQEDVSYGAIRAECVDVDGGWEHGGNEPTPLPFRPKGDAGANRKRPEHRKAAGQHHHPGGSHSRQRPAACPPPVHYETQDSLPFCTAARKLRVTLTRSIDYFKRFYREFQKETRALSTYADLDLINRAWQRKIRNSERYLRPRSKGGKDNAGRKDQGGFPGDNTNNSDNGNGGTSGQDAWKSSIREDMTYEATIPDLRTFSELQREVIERVTALYQAKLPQSRLRAPTDKHSLSSYPNSPFGSYSDDEDYSGPEDRQILEQWKLALTLKRHVQDSYGQLIRVVRAMDKDYMAVTPAARELEMLKRDLEIYRRGWDETYRNEEDDEDGDEGRGDKSRAETEEMAAGGGF</sequence>
<reference evidence="2 3" key="1">
    <citation type="submission" date="2013-03" db="EMBL/GenBank/DDBJ databases">
        <title>The Genome Sequence of Capronia epimyces CBS 606.96.</title>
        <authorList>
            <consortium name="The Broad Institute Genomics Platform"/>
            <person name="Cuomo C."/>
            <person name="de Hoog S."/>
            <person name="Gorbushina A."/>
            <person name="Walker B."/>
            <person name="Young S.K."/>
            <person name="Zeng Q."/>
            <person name="Gargeya S."/>
            <person name="Fitzgerald M."/>
            <person name="Haas B."/>
            <person name="Abouelleil A."/>
            <person name="Allen A.W."/>
            <person name="Alvarado L."/>
            <person name="Arachchi H.M."/>
            <person name="Berlin A.M."/>
            <person name="Chapman S.B."/>
            <person name="Gainer-Dewar J."/>
            <person name="Goldberg J."/>
            <person name="Griggs A."/>
            <person name="Gujja S."/>
            <person name="Hansen M."/>
            <person name="Howarth C."/>
            <person name="Imamovic A."/>
            <person name="Ireland A."/>
            <person name="Larimer J."/>
            <person name="McCowan C."/>
            <person name="Murphy C."/>
            <person name="Pearson M."/>
            <person name="Poon T.W."/>
            <person name="Priest M."/>
            <person name="Roberts A."/>
            <person name="Saif S."/>
            <person name="Shea T."/>
            <person name="Sisk P."/>
            <person name="Sykes S."/>
            <person name="Wortman J."/>
            <person name="Nusbaum C."/>
            <person name="Birren B."/>
        </authorList>
    </citation>
    <scope>NUCLEOTIDE SEQUENCE [LARGE SCALE GENOMIC DNA]</scope>
    <source>
        <strain evidence="2 3">CBS 606.96</strain>
    </source>
</reference>
<feature type="compositionally biased region" description="Basic residues" evidence="1">
    <location>
        <begin position="51"/>
        <end position="74"/>
    </location>
</feature>
<accession>W9Y0P4</accession>
<name>W9Y0P4_9EURO</name>
<gene>
    <name evidence="2" type="ORF">A1O3_03293</name>
</gene>
<dbReference type="GeneID" id="19167421"/>
<proteinExistence type="predicted"/>
<feature type="compositionally biased region" description="Polar residues" evidence="1">
    <location>
        <begin position="242"/>
        <end position="251"/>
    </location>
</feature>
<evidence type="ECO:0000313" key="2">
    <source>
        <dbReference type="EMBL" id="EXJ86342.1"/>
    </source>
</evidence>
<keyword evidence="3" id="KW-1185">Reference proteome</keyword>
<dbReference type="Proteomes" id="UP000019478">
    <property type="component" value="Unassembled WGS sequence"/>
</dbReference>
<dbReference type="eggNOG" id="ENOG502T3PA">
    <property type="taxonomic scope" value="Eukaryota"/>
</dbReference>
<feature type="region of interest" description="Disordered" evidence="1">
    <location>
        <begin position="230"/>
        <end position="261"/>
    </location>
</feature>
<feature type="region of interest" description="Disordered" evidence="1">
    <location>
        <begin position="27"/>
        <end position="85"/>
    </location>
</feature>
<dbReference type="EMBL" id="AMGY01000003">
    <property type="protein sequence ID" value="EXJ86342.1"/>
    <property type="molecule type" value="Genomic_DNA"/>
</dbReference>
<organism evidence="2 3">
    <name type="scientific">Capronia epimyces CBS 606.96</name>
    <dbReference type="NCBI Taxonomy" id="1182542"/>
    <lineage>
        <taxon>Eukaryota</taxon>
        <taxon>Fungi</taxon>
        <taxon>Dikarya</taxon>
        <taxon>Ascomycota</taxon>
        <taxon>Pezizomycotina</taxon>
        <taxon>Eurotiomycetes</taxon>
        <taxon>Chaetothyriomycetidae</taxon>
        <taxon>Chaetothyriales</taxon>
        <taxon>Herpotrichiellaceae</taxon>
        <taxon>Capronia</taxon>
    </lineage>
</organism>
<evidence type="ECO:0000256" key="1">
    <source>
        <dbReference type="SAM" id="MobiDB-lite"/>
    </source>
</evidence>
<feature type="compositionally biased region" description="Basic and acidic residues" evidence="1">
    <location>
        <begin position="148"/>
        <end position="165"/>
    </location>
</feature>
<evidence type="ECO:0000313" key="3">
    <source>
        <dbReference type="Proteomes" id="UP000019478"/>
    </source>
</evidence>
<dbReference type="HOGENOM" id="CLU_046723_0_0_1"/>